<dbReference type="AlphaFoldDB" id="A0A1M3TUH3"/>
<evidence type="ECO:0000313" key="2">
    <source>
        <dbReference type="EMBL" id="OJZ90326.1"/>
    </source>
</evidence>
<dbReference type="VEuPathDB" id="FungiDB:ASPFODRAFT_416768"/>
<name>A0A1M3TUH3_ASPLC</name>
<proteinExistence type="predicted"/>
<accession>A0A1M3TUH3</accession>
<organism evidence="2 3">
    <name type="scientific">Aspergillus luchuensis (strain CBS 106.47)</name>
    <dbReference type="NCBI Taxonomy" id="1137211"/>
    <lineage>
        <taxon>Eukaryota</taxon>
        <taxon>Fungi</taxon>
        <taxon>Dikarya</taxon>
        <taxon>Ascomycota</taxon>
        <taxon>Pezizomycotina</taxon>
        <taxon>Eurotiomycetes</taxon>
        <taxon>Eurotiomycetidae</taxon>
        <taxon>Eurotiales</taxon>
        <taxon>Aspergillaceae</taxon>
        <taxon>Aspergillus</taxon>
        <taxon>Aspergillus subgen. Circumdati</taxon>
    </lineage>
</organism>
<reference evidence="3" key="1">
    <citation type="journal article" date="2017" name="Genome Biol.">
        <title>Comparative genomics reveals high biological diversity and specific adaptations in the industrially and medically important fungal genus Aspergillus.</title>
        <authorList>
            <person name="de Vries R.P."/>
            <person name="Riley R."/>
            <person name="Wiebenga A."/>
            <person name="Aguilar-Osorio G."/>
            <person name="Amillis S."/>
            <person name="Uchima C.A."/>
            <person name="Anderluh G."/>
            <person name="Asadollahi M."/>
            <person name="Askin M."/>
            <person name="Barry K."/>
            <person name="Battaglia E."/>
            <person name="Bayram O."/>
            <person name="Benocci T."/>
            <person name="Braus-Stromeyer S.A."/>
            <person name="Caldana C."/>
            <person name="Canovas D."/>
            <person name="Cerqueira G.C."/>
            <person name="Chen F."/>
            <person name="Chen W."/>
            <person name="Choi C."/>
            <person name="Clum A."/>
            <person name="Dos Santos R.A."/>
            <person name="Damasio A.R."/>
            <person name="Diallinas G."/>
            <person name="Emri T."/>
            <person name="Fekete E."/>
            <person name="Flipphi M."/>
            <person name="Freyberg S."/>
            <person name="Gallo A."/>
            <person name="Gournas C."/>
            <person name="Habgood R."/>
            <person name="Hainaut M."/>
            <person name="Harispe M.L."/>
            <person name="Henrissat B."/>
            <person name="Hilden K.S."/>
            <person name="Hope R."/>
            <person name="Hossain A."/>
            <person name="Karabika E."/>
            <person name="Karaffa L."/>
            <person name="Karanyi Z."/>
            <person name="Krasevec N."/>
            <person name="Kuo A."/>
            <person name="Kusch H."/>
            <person name="LaButti K."/>
            <person name="Lagendijk E.L."/>
            <person name="Lapidus A."/>
            <person name="Levasseur A."/>
            <person name="Lindquist E."/>
            <person name="Lipzen A."/>
            <person name="Logrieco A.F."/>
            <person name="MacCabe A."/>
            <person name="Maekelae M.R."/>
            <person name="Malavazi I."/>
            <person name="Melin P."/>
            <person name="Meyer V."/>
            <person name="Mielnichuk N."/>
            <person name="Miskei M."/>
            <person name="Molnar A.P."/>
            <person name="Mule G."/>
            <person name="Ngan C.Y."/>
            <person name="Orejas M."/>
            <person name="Orosz E."/>
            <person name="Ouedraogo J.P."/>
            <person name="Overkamp K.M."/>
            <person name="Park H.-S."/>
            <person name="Perrone G."/>
            <person name="Piumi F."/>
            <person name="Punt P.J."/>
            <person name="Ram A.F."/>
            <person name="Ramon A."/>
            <person name="Rauscher S."/>
            <person name="Record E."/>
            <person name="Riano-Pachon D.M."/>
            <person name="Robert V."/>
            <person name="Roehrig J."/>
            <person name="Ruller R."/>
            <person name="Salamov A."/>
            <person name="Salih N.S."/>
            <person name="Samson R.A."/>
            <person name="Sandor E."/>
            <person name="Sanguinetti M."/>
            <person name="Schuetze T."/>
            <person name="Sepcic K."/>
            <person name="Shelest E."/>
            <person name="Sherlock G."/>
            <person name="Sophianopoulou V."/>
            <person name="Squina F.M."/>
            <person name="Sun H."/>
            <person name="Susca A."/>
            <person name="Todd R.B."/>
            <person name="Tsang A."/>
            <person name="Unkles S.E."/>
            <person name="van de Wiele N."/>
            <person name="van Rossen-Uffink D."/>
            <person name="Oliveira J.V."/>
            <person name="Vesth T.C."/>
            <person name="Visser J."/>
            <person name="Yu J.-H."/>
            <person name="Zhou M."/>
            <person name="Andersen M.R."/>
            <person name="Archer D.B."/>
            <person name="Baker S.E."/>
            <person name="Benoit I."/>
            <person name="Brakhage A.A."/>
            <person name="Braus G.H."/>
            <person name="Fischer R."/>
            <person name="Frisvad J.C."/>
            <person name="Goldman G.H."/>
            <person name="Houbraken J."/>
            <person name="Oakley B."/>
            <person name="Pocsi I."/>
            <person name="Scazzocchio C."/>
            <person name="Seiboth B."/>
            <person name="vanKuyk P.A."/>
            <person name="Wortman J."/>
            <person name="Dyer P.S."/>
            <person name="Grigoriev I.V."/>
        </authorList>
    </citation>
    <scope>NUCLEOTIDE SEQUENCE [LARGE SCALE GENOMIC DNA]</scope>
    <source>
        <strain evidence="3">CBS 106.47</strain>
    </source>
</reference>
<protein>
    <submittedName>
        <fullName evidence="2">Uncharacterized protein</fullName>
    </submittedName>
</protein>
<sequence>MTFPKIQGDKQGCFFLTEVTETCLSFPKYSLGTCPILYQPGGNWEVVRLCLCTTRDWARWRFRVEMRKFVPTKITNHLQNEDLVDAPSGWPMLLRTRIDRLNSVGADLHAKVAAHRRAGTSSAPKRKRMNREWGSRSRVQAFPGRTSAPPWGNPNFRGESLKMRAQKREKATHPRANKKEKSN</sequence>
<feature type="compositionally biased region" description="Basic residues" evidence="1">
    <location>
        <begin position="115"/>
        <end position="129"/>
    </location>
</feature>
<evidence type="ECO:0000313" key="3">
    <source>
        <dbReference type="Proteomes" id="UP000184063"/>
    </source>
</evidence>
<gene>
    <name evidence="2" type="ORF">ASPFODRAFT_416768</name>
</gene>
<feature type="region of interest" description="Disordered" evidence="1">
    <location>
        <begin position="115"/>
        <end position="183"/>
    </location>
</feature>
<feature type="compositionally biased region" description="Basic and acidic residues" evidence="1">
    <location>
        <begin position="159"/>
        <end position="183"/>
    </location>
</feature>
<dbReference type="Proteomes" id="UP000184063">
    <property type="component" value="Unassembled WGS sequence"/>
</dbReference>
<evidence type="ECO:0000256" key="1">
    <source>
        <dbReference type="SAM" id="MobiDB-lite"/>
    </source>
</evidence>
<dbReference type="EMBL" id="KV878237">
    <property type="protein sequence ID" value="OJZ90326.1"/>
    <property type="molecule type" value="Genomic_DNA"/>
</dbReference>